<keyword evidence="3 5" id="KW-1133">Transmembrane helix</keyword>
<dbReference type="EMBL" id="JAPNOA010000006">
    <property type="protein sequence ID" value="MCY0963861.1"/>
    <property type="molecule type" value="Genomic_DNA"/>
</dbReference>
<dbReference type="Proteomes" id="UP001150830">
    <property type="component" value="Unassembled WGS sequence"/>
</dbReference>
<evidence type="ECO:0000256" key="2">
    <source>
        <dbReference type="ARBA" id="ARBA00022692"/>
    </source>
</evidence>
<dbReference type="Gene3D" id="1.20.1530.20">
    <property type="match status" value="1"/>
</dbReference>
<feature type="transmembrane region" description="Helical" evidence="5">
    <location>
        <begin position="40"/>
        <end position="63"/>
    </location>
</feature>
<feature type="transmembrane region" description="Helical" evidence="5">
    <location>
        <begin position="170"/>
        <end position="188"/>
    </location>
</feature>
<feature type="transmembrane region" description="Helical" evidence="5">
    <location>
        <begin position="260"/>
        <end position="280"/>
    </location>
</feature>
<keyword evidence="7" id="KW-1185">Reference proteome</keyword>
<comment type="caution">
    <text evidence="6">The sequence shown here is derived from an EMBL/GenBank/DDBJ whole genome shotgun (WGS) entry which is preliminary data.</text>
</comment>
<feature type="transmembrane region" description="Helical" evidence="5">
    <location>
        <begin position="69"/>
        <end position="92"/>
    </location>
</feature>
<protein>
    <submittedName>
        <fullName evidence="6">Bile acid:sodium symporter family protein</fullName>
    </submittedName>
</protein>
<evidence type="ECO:0000313" key="7">
    <source>
        <dbReference type="Proteomes" id="UP001150830"/>
    </source>
</evidence>
<comment type="subcellular location">
    <subcellularLocation>
        <location evidence="1">Membrane</location>
        <topology evidence="1">Multi-pass membrane protein</topology>
    </subcellularLocation>
</comment>
<keyword evidence="2 5" id="KW-0812">Transmembrane</keyword>
<gene>
    <name evidence="6" type="ORF">OUO13_01490</name>
</gene>
<name>A0A9X3IQJ4_9GAMM</name>
<feature type="transmembrane region" description="Helical" evidence="5">
    <location>
        <begin position="104"/>
        <end position="127"/>
    </location>
</feature>
<dbReference type="GO" id="GO:0016020">
    <property type="term" value="C:membrane"/>
    <property type="evidence" value="ECO:0007669"/>
    <property type="project" value="UniProtKB-SubCell"/>
</dbReference>
<feature type="transmembrane region" description="Helical" evidence="5">
    <location>
        <begin position="139"/>
        <end position="158"/>
    </location>
</feature>
<evidence type="ECO:0000256" key="1">
    <source>
        <dbReference type="ARBA" id="ARBA00004141"/>
    </source>
</evidence>
<reference evidence="6" key="1">
    <citation type="submission" date="2022-11" db="EMBL/GenBank/DDBJ databases">
        <title>Parathalassolutuus dongxingensis gen. nov., sp. nov., a novel member of family Oceanospirillaceae isolated from a coastal shrimp pond in Guangxi, China.</title>
        <authorList>
            <person name="Chen H."/>
        </authorList>
    </citation>
    <scope>NUCLEOTIDE SEQUENCE</scope>
    <source>
        <strain evidence="6">G-43</strain>
    </source>
</reference>
<organism evidence="6 7">
    <name type="scientific">Parathalassolituus penaei</name>
    <dbReference type="NCBI Taxonomy" id="2997323"/>
    <lineage>
        <taxon>Bacteria</taxon>
        <taxon>Pseudomonadati</taxon>
        <taxon>Pseudomonadota</taxon>
        <taxon>Gammaproteobacteria</taxon>
        <taxon>Oceanospirillales</taxon>
        <taxon>Oceanospirillaceae</taxon>
        <taxon>Parathalassolituus</taxon>
    </lineage>
</organism>
<sequence>MSASLIPQVVLPAALFLIMTGVGLSLTLSDFRRIADYPRAVLVGVLLQLIALPVLAFLLVTLFGLSGALAAGLMMVALAPGGATSNLITYLLRGDTALSVSLTALSSLITPFTMPVMAWMVLAFWLPESGAGDFPIVPTMLKLLVMALVPVALGMLVRHFAPAFSERMQAPVKFLSILFLVAVVVGIVKANHEQLMAIIGEVAPVALLLMVLAMLMGWAASRLLRLSPEIAITLAIETGIQNAGTALLITAGILQNPQMSAAALSYGVLMNVPVLLLLVWRNLPQQKTAQA</sequence>
<dbReference type="InterPro" id="IPR002657">
    <property type="entry name" value="BilAc:Na_symport/Acr3"/>
</dbReference>
<feature type="transmembrane region" description="Helical" evidence="5">
    <location>
        <begin position="194"/>
        <end position="218"/>
    </location>
</feature>
<dbReference type="RefSeq" id="WP_283172081.1">
    <property type="nucleotide sequence ID" value="NZ_JAPNOA010000006.1"/>
</dbReference>
<dbReference type="InterPro" id="IPR038770">
    <property type="entry name" value="Na+/solute_symporter_sf"/>
</dbReference>
<proteinExistence type="predicted"/>
<evidence type="ECO:0000256" key="4">
    <source>
        <dbReference type="ARBA" id="ARBA00023136"/>
    </source>
</evidence>
<feature type="transmembrane region" description="Helical" evidence="5">
    <location>
        <begin position="230"/>
        <end position="254"/>
    </location>
</feature>
<accession>A0A9X3IQJ4</accession>
<evidence type="ECO:0000256" key="5">
    <source>
        <dbReference type="SAM" id="Phobius"/>
    </source>
</evidence>
<feature type="transmembrane region" description="Helical" evidence="5">
    <location>
        <begin position="6"/>
        <end position="28"/>
    </location>
</feature>
<dbReference type="InterPro" id="IPR004710">
    <property type="entry name" value="Bilac:Na_transpt"/>
</dbReference>
<dbReference type="AlphaFoldDB" id="A0A9X3IQJ4"/>
<evidence type="ECO:0000313" key="6">
    <source>
        <dbReference type="EMBL" id="MCY0963861.1"/>
    </source>
</evidence>
<dbReference type="PANTHER" id="PTHR10361:SF24">
    <property type="entry name" value="P3 PROTEIN"/>
    <property type="match status" value="1"/>
</dbReference>
<evidence type="ECO:0000256" key="3">
    <source>
        <dbReference type="ARBA" id="ARBA00022989"/>
    </source>
</evidence>
<dbReference type="PANTHER" id="PTHR10361">
    <property type="entry name" value="SODIUM-BILE ACID COTRANSPORTER"/>
    <property type="match status" value="1"/>
</dbReference>
<dbReference type="Pfam" id="PF01758">
    <property type="entry name" value="SBF"/>
    <property type="match status" value="1"/>
</dbReference>
<keyword evidence="4 5" id="KW-0472">Membrane</keyword>